<dbReference type="PANTHER" id="PTHR21505:SF8">
    <property type="entry name" value="DPT-YFP REPRESSOR BY OVEREXPRESSION, ISOFORM D-RELATED"/>
    <property type="match status" value="1"/>
</dbReference>
<evidence type="ECO:0000313" key="3">
    <source>
        <dbReference type="Proteomes" id="UP000324832"/>
    </source>
</evidence>
<protein>
    <recommendedName>
        <fullName evidence="1">MADF domain-containing protein</fullName>
    </recommendedName>
</protein>
<dbReference type="Pfam" id="PF10545">
    <property type="entry name" value="MADF_DNA_bdg"/>
    <property type="match status" value="1"/>
</dbReference>
<dbReference type="AlphaFoldDB" id="A0A5E4QXX2"/>
<dbReference type="InterPro" id="IPR006578">
    <property type="entry name" value="MADF-dom"/>
</dbReference>
<reference evidence="2 3" key="1">
    <citation type="submission" date="2017-07" db="EMBL/GenBank/DDBJ databases">
        <authorList>
            <person name="Talla V."/>
            <person name="Backstrom N."/>
        </authorList>
    </citation>
    <scope>NUCLEOTIDE SEQUENCE [LARGE SCALE GENOMIC DNA]</scope>
</reference>
<keyword evidence="3" id="KW-1185">Reference proteome</keyword>
<name>A0A5E4QXX2_9NEOP</name>
<proteinExistence type="predicted"/>
<sequence>MYVQSSRERKLLREFLKIYIDKTCLWDRRDLSYYNDLHRTNALKELHEKYVEIFKDATIADMKKRINNSRTICHKEVKKDYKLDIDHPTSSTESSSHDDDKQSEVFFDNDEYSEPEEHLDHEYFEPELKRRKSSSFHLADCSNSNDDEQRFHASTSAISTRATATKRVHPEINAFGNTVAFQLNEVDEYQRFVAEKLISDIVFKARVKKLTPESLINL</sequence>
<dbReference type="PANTHER" id="PTHR21505">
    <property type="entry name" value="MADF DOMAIN-CONTAINING PROTEIN-RELATED"/>
    <property type="match status" value="1"/>
</dbReference>
<gene>
    <name evidence="2" type="ORF">LSINAPIS_LOCUS13002</name>
</gene>
<dbReference type="Proteomes" id="UP000324832">
    <property type="component" value="Unassembled WGS sequence"/>
</dbReference>
<accession>A0A5E4QXX2</accession>
<organism evidence="2 3">
    <name type="scientific">Leptidea sinapis</name>
    <dbReference type="NCBI Taxonomy" id="189913"/>
    <lineage>
        <taxon>Eukaryota</taxon>
        <taxon>Metazoa</taxon>
        <taxon>Ecdysozoa</taxon>
        <taxon>Arthropoda</taxon>
        <taxon>Hexapoda</taxon>
        <taxon>Insecta</taxon>
        <taxon>Pterygota</taxon>
        <taxon>Neoptera</taxon>
        <taxon>Endopterygota</taxon>
        <taxon>Lepidoptera</taxon>
        <taxon>Glossata</taxon>
        <taxon>Ditrysia</taxon>
        <taxon>Papilionoidea</taxon>
        <taxon>Pieridae</taxon>
        <taxon>Dismorphiinae</taxon>
        <taxon>Leptidea</taxon>
    </lineage>
</organism>
<evidence type="ECO:0000259" key="1">
    <source>
        <dbReference type="Pfam" id="PF10545"/>
    </source>
</evidence>
<feature type="domain" description="MADF" evidence="1">
    <location>
        <begin position="16"/>
        <end position="81"/>
    </location>
</feature>
<dbReference type="EMBL" id="FZQP02006443">
    <property type="protein sequence ID" value="VVD02898.1"/>
    <property type="molecule type" value="Genomic_DNA"/>
</dbReference>
<evidence type="ECO:0000313" key="2">
    <source>
        <dbReference type="EMBL" id="VVD02898.1"/>
    </source>
</evidence>